<feature type="region of interest" description="Disordered" evidence="6">
    <location>
        <begin position="496"/>
        <end position="522"/>
    </location>
</feature>
<dbReference type="GO" id="GO:0046695">
    <property type="term" value="C:SLIK (SAGA-like) complex"/>
    <property type="evidence" value="ECO:0007669"/>
    <property type="project" value="InterPro"/>
</dbReference>
<feature type="domain" description="TAF6 C-terminal HEAT repeat" evidence="7">
    <location>
        <begin position="216"/>
        <end position="303"/>
    </location>
</feature>
<evidence type="ECO:0000256" key="2">
    <source>
        <dbReference type="ARBA" id="ARBA00007688"/>
    </source>
</evidence>
<dbReference type="PANTHER" id="PTHR10221">
    <property type="entry name" value="TRANSCRIPTION INITIATION FACTOR TFIID SUBUNIT 6"/>
    <property type="match status" value="1"/>
</dbReference>
<dbReference type="PANTHER" id="PTHR10221:SF9">
    <property type="entry name" value="TRANSCRIPTION INITIATION FACTOR TFIID SUBUNIT 6"/>
    <property type="match status" value="1"/>
</dbReference>
<dbReference type="Proteomes" id="UP000271162">
    <property type="component" value="Unassembled WGS sequence"/>
</dbReference>
<feature type="compositionally biased region" description="Polar residues" evidence="6">
    <location>
        <begin position="169"/>
        <end position="191"/>
    </location>
</feature>
<dbReference type="GO" id="GO:0003713">
    <property type="term" value="F:transcription coactivator activity"/>
    <property type="evidence" value="ECO:0007669"/>
    <property type="project" value="TreeGrafter"/>
</dbReference>
<evidence type="ECO:0000256" key="4">
    <source>
        <dbReference type="ARBA" id="ARBA00023163"/>
    </source>
</evidence>
<dbReference type="AlphaFoldDB" id="A0A0N4Y204"/>
<gene>
    <name evidence="8" type="ORF">NBR_LOCUS9692</name>
</gene>
<feature type="region of interest" description="Disordered" evidence="6">
    <location>
        <begin position="436"/>
        <end position="483"/>
    </location>
</feature>
<name>A0A0N4Y204_NIPBR</name>
<evidence type="ECO:0000256" key="5">
    <source>
        <dbReference type="ARBA" id="ARBA00023242"/>
    </source>
</evidence>
<dbReference type="CDD" id="cd08050">
    <property type="entry name" value="TAF6C"/>
    <property type="match status" value="1"/>
</dbReference>
<dbReference type="GO" id="GO:0051123">
    <property type="term" value="P:RNA polymerase II preinitiation complex assembly"/>
    <property type="evidence" value="ECO:0007669"/>
    <property type="project" value="TreeGrafter"/>
</dbReference>
<evidence type="ECO:0000313" key="10">
    <source>
        <dbReference type="WBParaSite" id="NBR_0000969101-mRNA-1"/>
    </source>
</evidence>
<reference evidence="10" key="1">
    <citation type="submission" date="2017-02" db="UniProtKB">
        <authorList>
            <consortium name="WormBaseParasite"/>
        </authorList>
    </citation>
    <scope>IDENTIFICATION</scope>
</reference>
<dbReference type="InterPro" id="IPR011442">
    <property type="entry name" value="TAF6_C"/>
</dbReference>
<dbReference type="Gene3D" id="1.25.40.770">
    <property type="entry name" value="TAF6, C-terminal HEAT repeat domain"/>
    <property type="match status" value="1"/>
</dbReference>
<comment type="similarity">
    <text evidence="2">Belongs to the TAF6 family.</text>
</comment>
<protein>
    <submittedName>
        <fullName evidence="10">Transcription initiation factor TFIID subunit 6 (inferred by orthology to a human protein)</fullName>
    </submittedName>
</protein>
<dbReference type="GO" id="GO:0005669">
    <property type="term" value="C:transcription factor TFIID complex"/>
    <property type="evidence" value="ECO:0007669"/>
    <property type="project" value="InterPro"/>
</dbReference>
<evidence type="ECO:0000313" key="9">
    <source>
        <dbReference type="Proteomes" id="UP000271162"/>
    </source>
</evidence>
<keyword evidence="3" id="KW-0805">Transcription regulation</keyword>
<dbReference type="EMBL" id="UYSL01020179">
    <property type="protein sequence ID" value="VDL73281.1"/>
    <property type="molecule type" value="Genomic_DNA"/>
</dbReference>
<organism evidence="10">
    <name type="scientific">Nippostrongylus brasiliensis</name>
    <name type="common">Rat hookworm</name>
    <dbReference type="NCBI Taxonomy" id="27835"/>
    <lineage>
        <taxon>Eukaryota</taxon>
        <taxon>Metazoa</taxon>
        <taxon>Ecdysozoa</taxon>
        <taxon>Nematoda</taxon>
        <taxon>Chromadorea</taxon>
        <taxon>Rhabditida</taxon>
        <taxon>Rhabditina</taxon>
        <taxon>Rhabditomorpha</taxon>
        <taxon>Strongyloidea</taxon>
        <taxon>Heligmosomidae</taxon>
        <taxon>Nippostrongylus</taxon>
    </lineage>
</organism>
<evidence type="ECO:0000256" key="6">
    <source>
        <dbReference type="SAM" id="MobiDB-lite"/>
    </source>
</evidence>
<keyword evidence="9" id="KW-1185">Reference proteome</keyword>
<dbReference type="OMA" id="KHWLVIE"/>
<accession>A0A0N4Y204</accession>
<evidence type="ECO:0000313" key="8">
    <source>
        <dbReference type="EMBL" id="VDL73281.1"/>
    </source>
</evidence>
<evidence type="ECO:0000259" key="7">
    <source>
        <dbReference type="Pfam" id="PF07571"/>
    </source>
</evidence>
<dbReference type="GO" id="GO:0046982">
    <property type="term" value="F:protein heterodimerization activity"/>
    <property type="evidence" value="ECO:0007669"/>
    <property type="project" value="InterPro"/>
</dbReference>
<dbReference type="SUPFAM" id="SSF47113">
    <property type="entry name" value="Histone-fold"/>
    <property type="match status" value="1"/>
</dbReference>
<feature type="compositionally biased region" description="Low complexity" evidence="6">
    <location>
        <begin position="456"/>
        <end position="469"/>
    </location>
</feature>
<dbReference type="WBParaSite" id="NBR_0000969101-mRNA-1">
    <property type="protein sequence ID" value="NBR_0000969101-mRNA-1"/>
    <property type="gene ID" value="NBR_0000969101"/>
</dbReference>
<feature type="compositionally biased region" description="Polar residues" evidence="6">
    <location>
        <begin position="470"/>
        <end position="479"/>
    </location>
</feature>
<evidence type="ECO:0000256" key="1">
    <source>
        <dbReference type="ARBA" id="ARBA00004123"/>
    </source>
</evidence>
<dbReference type="GO" id="GO:0000124">
    <property type="term" value="C:SAGA complex"/>
    <property type="evidence" value="ECO:0007669"/>
    <property type="project" value="InterPro"/>
</dbReference>
<keyword evidence="4" id="KW-0804">Transcription</keyword>
<keyword evidence="5" id="KW-0539">Nucleus</keyword>
<reference evidence="8 9" key="2">
    <citation type="submission" date="2018-11" db="EMBL/GenBank/DDBJ databases">
        <authorList>
            <consortium name="Pathogen Informatics"/>
        </authorList>
    </citation>
    <scope>NUCLEOTIDE SEQUENCE [LARGE SCALE GENOMIC DNA]</scope>
</reference>
<proteinExistence type="inferred from homology"/>
<comment type="subcellular location">
    <subcellularLocation>
        <location evidence="1">Nucleus</location>
    </subcellularLocation>
</comment>
<dbReference type="InterPro" id="IPR009072">
    <property type="entry name" value="Histone-fold"/>
</dbReference>
<dbReference type="GO" id="GO:0016251">
    <property type="term" value="F:RNA polymerase II general transcription initiation factor activity"/>
    <property type="evidence" value="ECO:0007669"/>
    <property type="project" value="InterPro"/>
</dbReference>
<dbReference type="Pfam" id="PF07571">
    <property type="entry name" value="TAF6_C"/>
    <property type="match status" value="1"/>
</dbReference>
<dbReference type="STRING" id="27835.A0A0N4Y204"/>
<evidence type="ECO:0000256" key="3">
    <source>
        <dbReference type="ARBA" id="ARBA00023015"/>
    </source>
</evidence>
<sequence>MVEGKPPVEESKVSIFAPSRYKIGVDHDAWNRAYAEDIINCLGLRRDVVTEAAIDAVISIATQVVRDVLNTSTLLVMHGKRKKLEVRDVENAINLNGCMMSPTSSNSPSNVMFRLSDNLSRTIYPKDKFMVDLRAIMNVTPRRLPFKRRIRKHWLVIEGEQPRVPENPVISSMSSSGQDGGTTFQSASSDSVMDDGNRVARIGGKVEQAVSRPITTHSLSLEQQVFFRECVETVIGPNVEKRREVLHLLTSDPGLQSLVPRFAVLIFEGVRCNIVEQNLPILRNILSLVKSLIDNVNVNLDKCTVAAVVVPRLETIRRRILSLRTAPTSAPGDDEKVTKLVEKMLTRFARYRKMPGLKDVADFERAFPGFGNAVYRRLKALEERRGVNVTNVDRTPGESGNAQGIIQKRYPRLPQAPMRAPGVLKPAHAVIGRLGIPKNNRRNVNETTSVDPVPGSMSSSQLPQSLQQQNVRSSMTQAPGSLPPVVVESVFPRRPTTMVDPSRAHPAVTVEPLFPRRPGAPR</sequence>
<feature type="region of interest" description="Disordered" evidence="6">
    <location>
        <begin position="166"/>
        <end position="194"/>
    </location>
</feature>
<dbReference type="InterPro" id="IPR037796">
    <property type="entry name" value="TAF6"/>
</dbReference>
<dbReference type="InterPro" id="IPR046344">
    <property type="entry name" value="TAF6_C_sf"/>
</dbReference>